<evidence type="ECO:0000313" key="5">
    <source>
        <dbReference type="Proteomes" id="UP001396334"/>
    </source>
</evidence>
<dbReference type="EMBL" id="JBBPBN010000024">
    <property type="protein sequence ID" value="KAK9010369.1"/>
    <property type="molecule type" value="Genomic_DNA"/>
</dbReference>
<dbReference type="Proteomes" id="UP001396334">
    <property type="component" value="Unassembled WGS sequence"/>
</dbReference>
<dbReference type="SUPFAM" id="SSF57756">
    <property type="entry name" value="Retrovirus zinc finger-like domains"/>
    <property type="match status" value="1"/>
</dbReference>
<keyword evidence="1" id="KW-0862">Zinc</keyword>
<evidence type="ECO:0000259" key="3">
    <source>
        <dbReference type="PROSITE" id="PS50158"/>
    </source>
</evidence>
<dbReference type="CDD" id="cd00303">
    <property type="entry name" value="retropepsin_like"/>
    <property type="match status" value="1"/>
</dbReference>
<name>A0ABR2RC12_9ROSI</name>
<evidence type="ECO:0000256" key="2">
    <source>
        <dbReference type="SAM" id="MobiDB-lite"/>
    </source>
</evidence>
<reference evidence="4 5" key="1">
    <citation type="journal article" date="2024" name="G3 (Bethesda)">
        <title>Genome assembly of Hibiscus sabdariffa L. provides insights into metabolisms of medicinal natural products.</title>
        <authorList>
            <person name="Kim T."/>
        </authorList>
    </citation>
    <scope>NUCLEOTIDE SEQUENCE [LARGE SCALE GENOMIC DNA]</scope>
    <source>
        <strain evidence="4">TK-2024</strain>
        <tissue evidence="4">Old leaves</tissue>
    </source>
</reference>
<dbReference type="InterPro" id="IPR036875">
    <property type="entry name" value="Znf_CCHC_sf"/>
</dbReference>
<keyword evidence="1" id="KW-0479">Metal-binding</keyword>
<feature type="region of interest" description="Disordered" evidence="2">
    <location>
        <begin position="323"/>
        <end position="342"/>
    </location>
</feature>
<keyword evidence="1" id="KW-0863">Zinc-finger</keyword>
<dbReference type="Pfam" id="PF03732">
    <property type="entry name" value="Retrotrans_gag"/>
    <property type="match status" value="1"/>
</dbReference>
<sequence>MAGSEDQSGGQHEQNPPDLQMQALERMMRRIVSDAFEPLASRMDKIDGGGSHSVHDEVHGEIKVEQSPRQHTPRQGRVQQVDDNISNIKVAIPSFQGRTDPDAYLAWESKVEHVFECYNYSEQKKVRLAAMEFVDYALIWWDQLLLSRRRTGEGPVATWTEMKRIIRKRFVPSHYHRELFQKLQNLKQGNRSVEDYFKEMEMAIMRDNIVEDREATMAHFLAGLNTEIANVVELQHYVELDDMVHMAIKIEKQQRRKKQAPLPIRENAESSKSKPPDADNGCGKQVVTQDRSRDIQCFKCLGRGHVASQCPNRRVVLLRENGEIDSDSEKEEQEPPNEDVGDDVQLAETGEVLVIKRSLNAKPMQDDQQRETIFHTRCLVNDKVCIVIIDGGSCTNVASTVMVDKLGLKTTKHPNPYKLQWMNNGGEVKVTKQVVIPFSIGKYKDEVQG</sequence>
<proteinExistence type="predicted"/>
<organism evidence="4 5">
    <name type="scientific">Hibiscus sabdariffa</name>
    <name type="common">roselle</name>
    <dbReference type="NCBI Taxonomy" id="183260"/>
    <lineage>
        <taxon>Eukaryota</taxon>
        <taxon>Viridiplantae</taxon>
        <taxon>Streptophyta</taxon>
        <taxon>Embryophyta</taxon>
        <taxon>Tracheophyta</taxon>
        <taxon>Spermatophyta</taxon>
        <taxon>Magnoliopsida</taxon>
        <taxon>eudicotyledons</taxon>
        <taxon>Gunneridae</taxon>
        <taxon>Pentapetalae</taxon>
        <taxon>rosids</taxon>
        <taxon>malvids</taxon>
        <taxon>Malvales</taxon>
        <taxon>Malvaceae</taxon>
        <taxon>Malvoideae</taxon>
        <taxon>Hibiscus</taxon>
    </lineage>
</organism>
<feature type="compositionally biased region" description="Basic and acidic residues" evidence="2">
    <location>
        <begin position="266"/>
        <end position="277"/>
    </location>
</feature>
<gene>
    <name evidence="4" type="ORF">V6N11_036880</name>
</gene>
<dbReference type="PROSITE" id="PS50158">
    <property type="entry name" value="ZF_CCHC"/>
    <property type="match status" value="1"/>
</dbReference>
<dbReference type="InterPro" id="IPR021109">
    <property type="entry name" value="Peptidase_aspartic_dom_sf"/>
</dbReference>
<accession>A0ABR2RC12</accession>
<dbReference type="Gene3D" id="4.10.60.10">
    <property type="entry name" value="Zinc finger, CCHC-type"/>
    <property type="match status" value="1"/>
</dbReference>
<keyword evidence="5" id="KW-1185">Reference proteome</keyword>
<dbReference type="PANTHER" id="PTHR35046:SF9">
    <property type="entry name" value="RNA-DIRECTED DNA POLYMERASE"/>
    <property type="match status" value="1"/>
</dbReference>
<comment type="caution">
    <text evidence="4">The sequence shown here is derived from an EMBL/GenBank/DDBJ whole genome shotgun (WGS) entry which is preliminary data.</text>
</comment>
<dbReference type="SMART" id="SM00343">
    <property type="entry name" value="ZnF_C2HC"/>
    <property type="match status" value="1"/>
</dbReference>
<dbReference type="Gene3D" id="2.40.70.10">
    <property type="entry name" value="Acid Proteases"/>
    <property type="match status" value="1"/>
</dbReference>
<evidence type="ECO:0000313" key="4">
    <source>
        <dbReference type="EMBL" id="KAK9010369.1"/>
    </source>
</evidence>
<feature type="domain" description="CCHC-type" evidence="3">
    <location>
        <begin position="297"/>
        <end position="312"/>
    </location>
</feature>
<dbReference type="InterPro" id="IPR001878">
    <property type="entry name" value="Znf_CCHC"/>
</dbReference>
<evidence type="ECO:0000256" key="1">
    <source>
        <dbReference type="PROSITE-ProRule" id="PRU00047"/>
    </source>
</evidence>
<protein>
    <recommendedName>
        <fullName evidence="3">CCHC-type domain-containing protein</fullName>
    </recommendedName>
</protein>
<dbReference type="InterPro" id="IPR005162">
    <property type="entry name" value="Retrotrans_gag_dom"/>
</dbReference>
<dbReference type="PANTHER" id="PTHR35046">
    <property type="entry name" value="ZINC KNUCKLE (CCHC-TYPE) FAMILY PROTEIN"/>
    <property type="match status" value="1"/>
</dbReference>
<feature type="region of interest" description="Disordered" evidence="2">
    <location>
        <begin position="254"/>
        <end position="287"/>
    </location>
</feature>